<evidence type="ECO:0000313" key="3">
    <source>
        <dbReference type="EMBL" id="ADL27200.1"/>
    </source>
</evidence>
<reference evidence="2 5" key="1">
    <citation type="submission" date="2009-10" db="EMBL/GenBank/DDBJ databases">
        <title>Complete sequence of Fibrobacter succinogenes subsp. succinogenes S85.</title>
        <authorList>
            <consortium name="US DOE Joint Genome Institute"/>
            <person name="Lucas S."/>
            <person name="Copeland A."/>
            <person name="Lapidus A."/>
            <person name="Glavina del Rio T."/>
            <person name="Tice H."/>
            <person name="Bruce D."/>
            <person name="Goodwin L."/>
            <person name="Pitluck S."/>
            <person name="Chertkov O."/>
            <person name="Detter J.C."/>
            <person name="Han C."/>
            <person name="Tapia R."/>
            <person name="Larimer F."/>
            <person name="Land M."/>
            <person name="Hauser L."/>
            <person name="Kyrpides N."/>
            <person name="Mikhailova N."/>
            <person name="Weimer P.J."/>
            <person name="Stevenson D.M."/>
            <person name="Boyum J."/>
            <person name="Brumm P.I."/>
            <person name="Mead D."/>
        </authorList>
    </citation>
    <scope>NUCLEOTIDE SEQUENCE [LARGE SCALE GENOMIC DNA]</scope>
    <source>
        <strain evidence="5">ATCC 19169 / S85</strain>
        <strain evidence="2">S85</strain>
    </source>
</reference>
<evidence type="ECO:0000313" key="2">
    <source>
        <dbReference type="EMBL" id="ACX76225.1"/>
    </source>
</evidence>
<proteinExistence type="predicted"/>
<feature type="signal peptide" evidence="1">
    <location>
        <begin position="1"/>
        <end position="22"/>
    </location>
</feature>
<dbReference type="Proteomes" id="UP000001497">
    <property type="component" value="Chromosome"/>
</dbReference>
<accession>C9RMJ3</accession>
<protein>
    <submittedName>
        <fullName evidence="3">Putative lipoprotein</fullName>
    </submittedName>
</protein>
<evidence type="ECO:0000256" key="1">
    <source>
        <dbReference type="SAM" id="SignalP"/>
    </source>
</evidence>
<reference evidence="4" key="2">
    <citation type="submission" date="2010-08" db="EMBL/GenBank/DDBJ databases">
        <title>Complete sequence of Fibrobacter succinogenes subsp. succinogenes S85.</title>
        <authorList>
            <person name="Durkin A.S."/>
            <person name="Nelson K.E."/>
            <person name="Morrison M."/>
            <person name="Forsberg C.W."/>
            <person name="Wilson D.B."/>
            <person name="Russell J.B."/>
            <person name="Cann I.K.O."/>
            <person name="Mackie R.I."/>
            <person name="White B.A."/>
        </authorList>
    </citation>
    <scope>NUCLEOTIDE SEQUENCE [LARGE SCALE GENOMIC DNA]</scope>
    <source>
        <strain evidence="4">ATCC 19169 / S85</strain>
    </source>
</reference>
<dbReference type="AlphaFoldDB" id="C9RMJ3"/>
<dbReference type="STRING" id="59374.FSU_3211"/>
<dbReference type="HOGENOM" id="CLU_628143_0_0_0"/>
<keyword evidence="5" id="KW-1185">Reference proteome</keyword>
<feature type="chain" id="PRO_5003002284" evidence="1">
    <location>
        <begin position="23"/>
        <end position="436"/>
    </location>
</feature>
<sequence length="436" mass="48300">MKKLYSLFALGALLFAACSDNASPVSGSTSVPNMGNNVMPNTPVLCSVMGVTDSLEAIEKGCIWSPEMWGPTTGYRVRTGYDNGTNTSGIWTVKTYPEDAHIVMKWPGNATTEYDSMALADVIDSCGGSLCGTALFMGTNDIPNSDYYRKNQRRELHFEFYLAGKDASGKFESVDARDMGGICISYSGHFYLLQLIPDDSLAALMDATVYDDYICGMGTVSKTDTSVRELCFSWDNFTFNASHGRVPGKIYPSNYDVVSHLKGFRFVLDGYFYKEGFEKDFKIAGISRYNTPRVPTNNLHPVRTDCEPVSVMSSVCECDYADDRIDVLKGDSVFSSYYYLMQNLGDGVDSLSEPAKACFESTTQELVAFFDKKMSIREKPCDNPIPHEVMCTDGTTSETLEYTEFMAEFNDRLAMSYQDASAIADSLYAHCMSLNN</sequence>
<dbReference type="RefSeq" id="WP_014547242.1">
    <property type="nucleotide sequence ID" value="NC_013410.1"/>
</dbReference>
<evidence type="ECO:0000313" key="4">
    <source>
        <dbReference type="Proteomes" id="UP000000517"/>
    </source>
</evidence>
<reference evidence="3" key="3">
    <citation type="submission" date="2010-08" db="EMBL/GenBank/DDBJ databases">
        <authorList>
            <person name="Durkin A.S."/>
            <person name="Nelson K.E."/>
            <person name="Morrison M."/>
            <person name="Forsberg C.W."/>
            <person name="Wilson D.B."/>
            <person name="Russell J.B."/>
            <person name="Cann I.K.O."/>
            <person name="Mackie R.I."/>
            <person name="White B.A."/>
        </authorList>
    </citation>
    <scope>NUCLEOTIDE SEQUENCE</scope>
    <source>
        <strain evidence="3">S85</strain>
    </source>
</reference>
<dbReference type="OrthoDB" id="9809262at2"/>
<dbReference type="Proteomes" id="UP000000517">
    <property type="component" value="Chromosome"/>
</dbReference>
<dbReference type="KEGG" id="fsc:FSU_3211"/>
<keyword evidence="1" id="KW-0732">Signal</keyword>
<dbReference type="PROSITE" id="PS51257">
    <property type="entry name" value="PROKAR_LIPOPROTEIN"/>
    <property type="match status" value="1"/>
</dbReference>
<dbReference type="KEGG" id="fsu:Fisuc_2642"/>
<organism evidence="3 4">
    <name type="scientific">Fibrobacter succinogenes (strain ATCC 19169 / S85)</name>
    <dbReference type="NCBI Taxonomy" id="59374"/>
    <lineage>
        <taxon>Bacteria</taxon>
        <taxon>Pseudomonadati</taxon>
        <taxon>Fibrobacterota</taxon>
        <taxon>Fibrobacteria</taxon>
        <taxon>Fibrobacterales</taxon>
        <taxon>Fibrobacteraceae</taxon>
        <taxon>Fibrobacter</taxon>
    </lineage>
</organism>
<dbReference type="EMBL" id="CP001792">
    <property type="protein sequence ID" value="ACX76225.1"/>
    <property type="molecule type" value="Genomic_DNA"/>
</dbReference>
<evidence type="ECO:0000313" key="5">
    <source>
        <dbReference type="Proteomes" id="UP000001497"/>
    </source>
</evidence>
<keyword evidence="3" id="KW-0449">Lipoprotein</keyword>
<dbReference type="EMBL" id="CP002158">
    <property type="protein sequence ID" value="ADL27200.1"/>
    <property type="molecule type" value="Genomic_DNA"/>
</dbReference>
<gene>
    <name evidence="2" type="ordered locus">Fisuc_2642</name>
    <name evidence="3" type="ordered locus">FSU_3211</name>
</gene>
<name>C9RMJ3_FIBSS</name>